<reference evidence="8" key="1">
    <citation type="submission" date="2014-08" db="EMBL/GenBank/DDBJ databases">
        <title>Comparative genomics of the Paenibacillus odorifer group.</title>
        <authorList>
            <person name="den Bakker H.C."/>
            <person name="Tsai Y.-C.Y.-C."/>
            <person name="Martin N."/>
            <person name="Korlach J."/>
            <person name="Wiedmann M."/>
        </authorList>
    </citation>
    <scope>NUCLEOTIDE SEQUENCE [LARGE SCALE GENOMIC DNA]</scope>
    <source>
        <strain evidence="8">DSM 13188</strain>
    </source>
</reference>
<comment type="function">
    <text evidence="5 6">Structural component of flagellum, the bacterial motility apparatus. Part of the rod structure of flagellar basal body.</text>
</comment>
<dbReference type="KEGG" id="pbd:PBOR_21515"/>
<evidence type="ECO:0000256" key="4">
    <source>
        <dbReference type="ARBA" id="ARBA00023143"/>
    </source>
</evidence>
<keyword evidence="8" id="KW-0966">Cell projection</keyword>
<comment type="similarity">
    <text evidence="2 6">Belongs to the flagella basal body rod proteins family.</text>
</comment>
<keyword evidence="4 6" id="KW-0975">Bacterial flagellum</keyword>
<feature type="domain" description="Flagellar basal body rod protein N-terminal" evidence="7">
    <location>
        <begin position="13"/>
        <end position="39"/>
    </location>
</feature>
<dbReference type="InterPro" id="IPR001444">
    <property type="entry name" value="Flag_bb_rod_N"/>
</dbReference>
<evidence type="ECO:0000256" key="2">
    <source>
        <dbReference type="ARBA" id="ARBA00009677"/>
    </source>
</evidence>
<evidence type="ECO:0000256" key="6">
    <source>
        <dbReference type="PIRNR" id="PIRNR002889"/>
    </source>
</evidence>
<evidence type="ECO:0000313" key="8">
    <source>
        <dbReference type="EMBL" id="AIQ59233.1"/>
    </source>
</evidence>
<dbReference type="NCBIfam" id="TIGR01396">
    <property type="entry name" value="FlgB"/>
    <property type="match status" value="1"/>
</dbReference>
<dbReference type="PANTHER" id="PTHR30435">
    <property type="entry name" value="FLAGELLAR PROTEIN"/>
    <property type="match status" value="1"/>
</dbReference>
<keyword evidence="8" id="KW-0969">Cilium</keyword>
<dbReference type="AlphaFoldDB" id="A0A089LJ94"/>
<comment type="subcellular location">
    <subcellularLocation>
        <location evidence="1 6">Bacterial flagellum basal body</location>
    </subcellularLocation>
</comment>
<dbReference type="HOGENOM" id="CLU_125463_3_1_9"/>
<sequence length="135" mass="14790">MGLLNSVSFQRLQGGLDAATKRQSVLANNVANVDTPNFKRSDVSFESFLRQQENGLKPTLSAKVSDSRHFQFGTVTGVPAAVVSTDETTSMNNNGNNVDMDREQALSAENQLRYNSYVEQLNSQITMMRTVVQGG</sequence>
<dbReference type="PANTHER" id="PTHR30435:SF12">
    <property type="entry name" value="FLAGELLAR BASAL BODY ROD PROTEIN FLGB"/>
    <property type="match status" value="1"/>
</dbReference>
<evidence type="ECO:0000259" key="7">
    <source>
        <dbReference type="Pfam" id="PF00460"/>
    </source>
</evidence>
<dbReference type="OrthoDB" id="9792068at2"/>
<evidence type="ECO:0000313" key="9">
    <source>
        <dbReference type="Proteomes" id="UP000029518"/>
    </source>
</evidence>
<gene>
    <name evidence="8" type="ORF">PBOR_21515</name>
</gene>
<dbReference type="EMBL" id="CP009285">
    <property type="protein sequence ID" value="AIQ59233.1"/>
    <property type="molecule type" value="Genomic_DNA"/>
</dbReference>
<keyword evidence="8" id="KW-0282">Flagellum</keyword>
<comment type="subunit">
    <text evidence="6">The basal body constitutes a major portion of the flagellar organelle and consists of a number of rings mounted on a central rod.</text>
</comment>
<keyword evidence="9" id="KW-1185">Reference proteome</keyword>
<dbReference type="Proteomes" id="UP000029518">
    <property type="component" value="Chromosome"/>
</dbReference>
<accession>A0A089LJ94</accession>
<dbReference type="PROSITE" id="PS00588">
    <property type="entry name" value="FLAGELLA_BB_ROD"/>
    <property type="match status" value="1"/>
</dbReference>
<dbReference type="PIRSF" id="PIRSF002889">
    <property type="entry name" value="Rod_FlgB"/>
    <property type="match status" value="1"/>
</dbReference>
<dbReference type="GO" id="GO:0071978">
    <property type="term" value="P:bacterial-type flagellum-dependent swarming motility"/>
    <property type="evidence" value="ECO:0007669"/>
    <property type="project" value="TreeGrafter"/>
</dbReference>
<protein>
    <recommendedName>
        <fullName evidence="3 6">Flagellar basal body rod protein FlgB</fullName>
    </recommendedName>
</protein>
<dbReference type="RefSeq" id="WP_042214906.1">
    <property type="nucleotide sequence ID" value="NZ_CP009285.1"/>
</dbReference>
<organism evidence="8 9">
    <name type="scientific">Paenibacillus borealis</name>
    <dbReference type="NCBI Taxonomy" id="160799"/>
    <lineage>
        <taxon>Bacteria</taxon>
        <taxon>Bacillati</taxon>
        <taxon>Bacillota</taxon>
        <taxon>Bacilli</taxon>
        <taxon>Bacillales</taxon>
        <taxon>Paenibacillaceae</taxon>
        <taxon>Paenibacillus</taxon>
    </lineage>
</organism>
<dbReference type="GO" id="GO:0030694">
    <property type="term" value="C:bacterial-type flagellum basal body, rod"/>
    <property type="evidence" value="ECO:0007669"/>
    <property type="project" value="InterPro"/>
</dbReference>
<name>A0A089LJ94_PAEBO</name>
<dbReference type="InterPro" id="IPR019776">
    <property type="entry name" value="Flagellar_basal_body_rod_CS"/>
</dbReference>
<evidence type="ECO:0000256" key="1">
    <source>
        <dbReference type="ARBA" id="ARBA00004117"/>
    </source>
</evidence>
<dbReference type="Pfam" id="PF00460">
    <property type="entry name" value="Flg_bb_rod"/>
    <property type="match status" value="1"/>
</dbReference>
<evidence type="ECO:0000256" key="5">
    <source>
        <dbReference type="ARBA" id="ARBA00024934"/>
    </source>
</evidence>
<evidence type="ECO:0000256" key="3">
    <source>
        <dbReference type="ARBA" id="ARBA00014376"/>
    </source>
</evidence>
<proteinExistence type="inferred from homology"/>
<dbReference type="InterPro" id="IPR006300">
    <property type="entry name" value="FlgB"/>
</dbReference>